<keyword evidence="2" id="KW-1133">Transmembrane helix</keyword>
<organism evidence="3 4">
    <name type="scientific">Peptoniphilus olsenii</name>
    <dbReference type="NCBI Taxonomy" id="411570"/>
    <lineage>
        <taxon>Bacteria</taxon>
        <taxon>Bacillati</taxon>
        <taxon>Bacillota</taxon>
        <taxon>Tissierellia</taxon>
        <taxon>Tissierellales</taxon>
        <taxon>Peptoniphilaceae</taxon>
        <taxon>Peptoniphilus</taxon>
    </lineage>
</organism>
<sequence>MLNNYGNFPDYQDNYENSNENRDKEKVVVIDKRKDEEVSIFKDKFRNFTKLHWNEFKYTLIGLIIAILFLTIGFFRTLLIIILYLIGNIYGKFKDGNPKTLFWLERFFSRY</sequence>
<dbReference type="EMBL" id="JBEPMA010000016">
    <property type="protein sequence ID" value="MET3618121.1"/>
    <property type="molecule type" value="Genomic_DNA"/>
</dbReference>
<protein>
    <submittedName>
        <fullName evidence="3">Membrane protein</fullName>
    </submittedName>
</protein>
<keyword evidence="2" id="KW-0812">Transmembrane</keyword>
<accession>A0ABV2JBH4</accession>
<dbReference type="RefSeq" id="WP_354369171.1">
    <property type="nucleotide sequence ID" value="NZ_JBEPMA010000016.1"/>
</dbReference>
<reference evidence="3 4" key="1">
    <citation type="submission" date="2024-06" db="EMBL/GenBank/DDBJ databases">
        <title>Genomic Encyclopedia of Type Strains, Phase IV (KMG-IV): sequencing the most valuable type-strain genomes for metagenomic binning, comparative biology and taxonomic classification.</title>
        <authorList>
            <person name="Goeker M."/>
        </authorList>
    </citation>
    <scope>NUCLEOTIDE SEQUENCE [LARGE SCALE GENOMIC DNA]</scope>
    <source>
        <strain evidence="3 4">DSM 21460</strain>
    </source>
</reference>
<evidence type="ECO:0000313" key="4">
    <source>
        <dbReference type="Proteomes" id="UP001549162"/>
    </source>
</evidence>
<evidence type="ECO:0000256" key="2">
    <source>
        <dbReference type="SAM" id="Phobius"/>
    </source>
</evidence>
<gene>
    <name evidence="3" type="ORF">ABID14_001756</name>
</gene>
<name>A0ABV2JBH4_9FIRM</name>
<keyword evidence="4" id="KW-1185">Reference proteome</keyword>
<feature type="region of interest" description="Disordered" evidence="1">
    <location>
        <begin position="1"/>
        <end position="22"/>
    </location>
</feature>
<evidence type="ECO:0000256" key="1">
    <source>
        <dbReference type="SAM" id="MobiDB-lite"/>
    </source>
</evidence>
<feature type="transmembrane region" description="Helical" evidence="2">
    <location>
        <begin position="60"/>
        <end position="86"/>
    </location>
</feature>
<dbReference type="Pfam" id="PF10031">
    <property type="entry name" value="DUF2273"/>
    <property type="match status" value="1"/>
</dbReference>
<keyword evidence="2" id="KW-0472">Membrane</keyword>
<dbReference type="InterPro" id="IPR018730">
    <property type="entry name" value="DUF2273"/>
</dbReference>
<dbReference type="Proteomes" id="UP001549162">
    <property type="component" value="Unassembled WGS sequence"/>
</dbReference>
<proteinExistence type="predicted"/>
<comment type="caution">
    <text evidence="3">The sequence shown here is derived from an EMBL/GenBank/DDBJ whole genome shotgun (WGS) entry which is preliminary data.</text>
</comment>
<evidence type="ECO:0000313" key="3">
    <source>
        <dbReference type="EMBL" id="MET3618121.1"/>
    </source>
</evidence>